<dbReference type="OrthoDB" id="2669135at2759"/>
<reference evidence="2 3" key="1">
    <citation type="submission" date="2014-04" db="EMBL/GenBank/DDBJ databases">
        <authorList>
            <consortium name="DOE Joint Genome Institute"/>
            <person name="Kuo A."/>
            <person name="Kohler A."/>
            <person name="Costa M.D."/>
            <person name="Nagy L.G."/>
            <person name="Floudas D."/>
            <person name="Copeland A."/>
            <person name="Barry K.W."/>
            <person name="Cichocki N."/>
            <person name="Veneault-Fourrey C."/>
            <person name="LaButti K."/>
            <person name="Lindquist E.A."/>
            <person name="Lipzen A."/>
            <person name="Lundell T."/>
            <person name="Morin E."/>
            <person name="Murat C."/>
            <person name="Sun H."/>
            <person name="Tunlid A."/>
            <person name="Henrissat B."/>
            <person name="Grigoriev I.V."/>
            <person name="Hibbett D.S."/>
            <person name="Martin F."/>
            <person name="Nordberg H.P."/>
            <person name="Cantor M.N."/>
            <person name="Hua S.X."/>
        </authorList>
    </citation>
    <scope>NUCLEOTIDE SEQUENCE [LARGE SCALE GENOMIC DNA]</scope>
    <source>
        <strain evidence="2 3">441</strain>
    </source>
</reference>
<feature type="signal peptide" evidence="1">
    <location>
        <begin position="1"/>
        <end position="19"/>
    </location>
</feature>
<sequence length="117" mass="13496">HQLLFKIIHSSTVLLPAWLATLKDHNLPIRMILCDVPTCWNSTFGVVEFFCEYQVAIEDITNKRKLGLTELTLHGHEWDLLLQLQDVLKDAMLFFSHGTPNLPMVILAMDYINEVFT</sequence>
<gene>
    <name evidence="2" type="ORF">PISMIDRAFT_64311</name>
</gene>
<evidence type="ECO:0000256" key="1">
    <source>
        <dbReference type="SAM" id="SignalP"/>
    </source>
</evidence>
<reference evidence="3" key="2">
    <citation type="submission" date="2015-01" db="EMBL/GenBank/DDBJ databases">
        <title>Evolutionary Origins and Diversification of the Mycorrhizal Mutualists.</title>
        <authorList>
            <consortium name="DOE Joint Genome Institute"/>
            <consortium name="Mycorrhizal Genomics Consortium"/>
            <person name="Kohler A."/>
            <person name="Kuo A."/>
            <person name="Nagy L.G."/>
            <person name="Floudas D."/>
            <person name="Copeland A."/>
            <person name="Barry K.W."/>
            <person name="Cichocki N."/>
            <person name="Veneault-Fourrey C."/>
            <person name="LaButti K."/>
            <person name="Lindquist E.A."/>
            <person name="Lipzen A."/>
            <person name="Lundell T."/>
            <person name="Morin E."/>
            <person name="Murat C."/>
            <person name="Riley R."/>
            <person name="Ohm R."/>
            <person name="Sun H."/>
            <person name="Tunlid A."/>
            <person name="Henrissat B."/>
            <person name="Grigoriev I.V."/>
            <person name="Hibbett D.S."/>
            <person name="Martin F."/>
        </authorList>
    </citation>
    <scope>NUCLEOTIDE SEQUENCE [LARGE SCALE GENOMIC DNA]</scope>
    <source>
        <strain evidence="3">441</strain>
    </source>
</reference>
<dbReference type="STRING" id="765257.A0A0C9ZDB7"/>
<dbReference type="AlphaFoldDB" id="A0A0C9ZDB7"/>
<evidence type="ECO:0000313" key="2">
    <source>
        <dbReference type="EMBL" id="KIK20437.1"/>
    </source>
</evidence>
<keyword evidence="1" id="KW-0732">Signal</keyword>
<protein>
    <submittedName>
        <fullName evidence="2">Uncharacterized protein</fullName>
    </submittedName>
</protein>
<name>A0A0C9ZDB7_9AGAM</name>
<organism evidence="2 3">
    <name type="scientific">Pisolithus microcarpus 441</name>
    <dbReference type="NCBI Taxonomy" id="765257"/>
    <lineage>
        <taxon>Eukaryota</taxon>
        <taxon>Fungi</taxon>
        <taxon>Dikarya</taxon>
        <taxon>Basidiomycota</taxon>
        <taxon>Agaricomycotina</taxon>
        <taxon>Agaricomycetes</taxon>
        <taxon>Agaricomycetidae</taxon>
        <taxon>Boletales</taxon>
        <taxon>Sclerodermatineae</taxon>
        <taxon>Pisolithaceae</taxon>
        <taxon>Pisolithus</taxon>
    </lineage>
</organism>
<feature type="non-terminal residue" evidence="2">
    <location>
        <position position="117"/>
    </location>
</feature>
<dbReference type="Proteomes" id="UP000054018">
    <property type="component" value="Unassembled WGS sequence"/>
</dbReference>
<dbReference type="HOGENOM" id="CLU_099691_2_0_1"/>
<feature type="non-terminal residue" evidence="2">
    <location>
        <position position="1"/>
    </location>
</feature>
<feature type="chain" id="PRO_5002206492" evidence="1">
    <location>
        <begin position="20"/>
        <end position="117"/>
    </location>
</feature>
<accession>A0A0C9ZDB7</accession>
<evidence type="ECO:0000313" key="3">
    <source>
        <dbReference type="Proteomes" id="UP000054018"/>
    </source>
</evidence>
<proteinExistence type="predicted"/>
<dbReference type="EMBL" id="KN833765">
    <property type="protein sequence ID" value="KIK20437.1"/>
    <property type="molecule type" value="Genomic_DNA"/>
</dbReference>
<keyword evidence="3" id="KW-1185">Reference proteome</keyword>